<evidence type="ECO:0000313" key="2">
    <source>
        <dbReference type="EMBL" id="GGP76533.1"/>
    </source>
</evidence>
<gene>
    <name evidence="2" type="ORF">GCM10010185_57850</name>
</gene>
<feature type="transmembrane region" description="Helical" evidence="1">
    <location>
        <begin position="65"/>
        <end position="86"/>
    </location>
</feature>
<comment type="caution">
    <text evidence="2">The sequence shown here is derived from an EMBL/GenBank/DDBJ whole genome shotgun (WGS) entry which is preliminary data.</text>
</comment>
<dbReference type="EMBL" id="BMRG01000016">
    <property type="protein sequence ID" value="GGP76533.1"/>
    <property type="molecule type" value="Genomic_DNA"/>
</dbReference>
<name>A0A918EH51_9PSEU</name>
<keyword evidence="1" id="KW-0812">Transmembrane</keyword>
<organism evidence="2 3">
    <name type="scientific">Saccharothrix coeruleofusca</name>
    <dbReference type="NCBI Taxonomy" id="33919"/>
    <lineage>
        <taxon>Bacteria</taxon>
        <taxon>Bacillati</taxon>
        <taxon>Actinomycetota</taxon>
        <taxon>Actinomycetes</taxon>
        <taxon>Pseudonocardiales</taxon>
        <taxon>Pseudonocardiaceae</taxon>
        <taxon>Saccharothrix</taxon>
    </lineage>
</organism>
<evidence type="ECO:0000256" key="1">
    <source>
        <dbReference type="SAM" id="Phobius"/>
    </source>
</evidence>
<dbReference type="AlphaFoldDB" id="A0A918EH51"/>
<keyword evidence="3" id="KW-1185">Reference proteome</keyword>
<reference evidence="2" key="2">
    <citation type="submission" date="2020-09" db="EMBL/GenBank/DDBJ databases">
        <authorList>
            <person name="Sun Q."/>
            <person name="Ohkuma M."/>
        </authorList>
    </citation>
    <scope>NUCLEOTIDE SEQUENCE</scope>
    <source>
        <strain evidence="2">JCM 3313</strain>
    </source>
</reference>
<dbReference type="RefSeq" id="WP_189226483.1">
    <property type="nucleotide sequence ID" value="NZ_BMRG01000016.1"/>
</dbReference>
<feature type="transmembrane region" description="Helical" evidence="1">
    <location>
        <begin position="93"/>
        <end position="112"/>
    </location>
</feature>
<protein>
    <submittedName>
        <fullName evidence="2">Uncharacterized protein</fullName>
    </submittedName>
</protein>
<keyword evidence="1" id="KW-0472">Membrane</keyword>
<reference evidence="2" key="1">
    <citation type="journal article" date="2014" name="Int. J. Syst. Evol. Microbiol.">
        <title>Complete genome sequence of Corynebacterium casei LMG S-19264T (=DSM 44701T), isolated from a smear-ripened cheese.</title>
        <authorList>
            <consortium name="US DOE Joint Genome Institute (JGI-PGF)"/>
            <person name="Walter F."/>
            <person name="Albersmeier A."/>
            <person name="Kalinowski J."/>
            <person name="Ruckert C."/>
        </authorList>
    </citation>
    <scope>NUCLEOTIDE SEQUENCE</scope>
    <source>
        <strain evidence="2">JCM 3313</strain>
    </source>
</reference>
<proteinExistence type="predicted"/>
<keyword evidence="1" id="KW-1133">Transmembrane helix</keyword>
<accession>A0A918EH51</accession>
<feature type="transmembrane region" description="Helical" evidence="1">
    <location>
        <begin position="124"/>
        <end position="145"/>
    </location>
</feature>
<evidence type="ECO:0000313" key="3">
    <source>
        <dbReference type="Proteomes" id="UP000639606"/>
    </source>
</evidence>
<sequence>MASPTAPPRAVTAAFLAFLTYAATALASGVVVLAARPEFEDAVRASNLRSSPRLTEDQVRGTASAGQGVLLVLTTLVALVYLWLAVKFRAGRDWARVVLAVSTLLQLAALVTGERKHAVERAGFVVAVIGTALGYAPSSNAYIAAVRAARD</sequence>
<dbReference type="Proteomes" id="UP000639606">
    <property type="component" value="Unassembled WGS sequence"/>
</dbReference>